<evidence type="ECO:0000313" key="2">
    <source>
        <dbReference type="Proteomes" id="UP000236291"/>
    </source>
</evidence>
<protein>
    <submittedName>
        <fullName evidence="1">Uncharacterized protein</fullName>
    </submittedName>
</protein>
<dbReference type="AlphaFoldDB" id="A0A2K3NRE2"/>
<name>A0A2K3NRE2_TRIPR</name>
<organism evidence="1 2">
    <name type="scientific">Trifolium pratense</name>
    <name type="common">Red clover</name>
    <dbReference type="NCBI Taxonomy" id="57577"/>
    <lineage>
        <taxon>Eukaryota</taxon>
        <taxon>Viridiplantae</taxon>
        <taxon>Streptophyta</taxon>
        <taxon>Embryophyta</taxon>
        <taxon>Tracheophyta</taxon>
        <taxon>Spermatophyta</taxon>
        <taxon>Magnoliopsida</taxon>
        <taxon>eudicotyledons</taxon>
        <taxon>Gunneridae</taxon>
        <taxon>Pentapetalae</taxon>
        <taxon>rosids</taxon>
        <taxon>fabids</taxon>
        <taxon>Fabales</taxon>
        <taxon>Fabaceae</taxon>
        <taxon>Papilionoideae</taxon>
        <taxon>50 kb inversion clade</taxon>
        <taxon>NPAAA clade</taxon>
        <taxon>Hologalegina</taxon>
        <taxon>IRL clade</taxon>
        <taxon>Trifolieae</taxon>
        <taxon>Trifolium</taxon>
    </lineage>
</organism>
<accession>A0A2K3NRE2</accession>
<dbReference type="Proteomes" id="UP000236291">
    <property type="component" value="Unassembled WGS sequence"/>
</dbReference>
<reference evidence="1 2" key="2">
    <citation type="journal article" date="2017" name="Front. Plant Sci.">
        <title>Gene Classification and Mining of Molecular Markers Useful in Red Clover (Trifolium pratense) Breeding.</title>
        <authorList>
            <person name="Istvanek J."/>
            <person name="Dluhosova J."/>
            <person name="Dluhos P."/>
            <person name="Patkova L."/>
            <person name="Nedelnik J."/>
            <person name="Repkova J."/>
        </authorList>
    </citation>
    <scope>NUCLEOTIDE SEQUENCE [LARGE SCALE GENOMIC DNA]</scope>
    <source>
        <strain evidence="2">cv. Tatra</strain>
        <tissue evidence="1">Young leaves</tissue>
    </source>
</reference>
<proteinExistence type="predicted"/>
<evidence type="ECO:0000313" key="1">
    <source>
        <dbReference type="EMBL" id="PNY05604.1"/>
    </source>
</evidence>
<feature type="non-terminal residue" evidence="1">
    <location>
        <position position="47"/>
    </location>
</feature>
<reference evidence="1 2" key="1">
    <citation type="journal article" date="2014" name="Am. J. Bot.">
        <title>Genome assembly and annotation for red clover (Trifolium pratense; Fabaceae).</title>
        <authorList>
            <person name="Istvanek J."/>
            <person name="Jaros M."/>
            <person name="Krenek A."/>
            <person name="Repkova J."/>
        </authorList>
    </citation>
    <scope>NUCLEOTIDE SEQUENCE [LARGE SCALE GENOMIC DNA]</scope>
    <source>
        <strain evidence="2">cv. Tatra</strain>
        <tissue evidence="1">Young leaves</tissue>
    </source>
</reference>
<dbReference type="EMBL" id="ASHM01000880">
    <property type="protein sequence ID" value="PNY05604.1"/>
    <property type="molecule type" value="Genomic_DNA"/>
</dbReference>
<sequence length="47" mass="5209">MVVASIVVVINGDERESNPIRGIRNDQNFKGTKIMTDAFCKALDQTL</sequence>
<gene>
    <name evidence="1" type="ORF">L195_g002058</name>
</gene>
<comment type="caution">
    <text evidence="1">The sequence shown here is derived from an EMBL/GenBank/DDBJ whole genome shotgun (WGS) entry which is preliminary data.</text>
</comment>